<comment type="function">
    <text evidence="17 18">Catalyzes the last two sequential reactions in the de novo biosynthetic pathway for UDP-N-acetylglucosamine (UDP-GlcNAc). The C-terminal domain catalyzes the transfer of acetyl group from acetyl coenzyme A to glucosamine-1-phosphate (GlcN-1-P) to produce N-acetylglucosamine-1-phosphate (GlcNAc-1-P), which is converted into UDP-GlcNAc by the transfer of uridine 5-monophosphate (from uridine 5-triphosphate), a reaction catalyzed by the N-terminal domain.</text>
</comment>
<feature type="binding site" evidence="18">
    <location>
        <begin position="397"/>
        <end position="398"/>
    </location>
    <ligand>
        <name>acetyl-CoA</name>
        <dbReference type="ChEBI" id="CHEBI:57288"/>
    </ligand>
</feature>
<evidence type="ECO:0000256" key="5">
    <source>
        <dbReference type="ARBA" id="ARBA00022679"/>
    </source>
</evidence>
<name>A0ABN3WSR8_STRTU</name>
<evidence type="ECO:0000256" key="7">
    <source>
        <dbReference type="ARBA" id="ARBA00022723"/>
    </source>
</evidence>
<evidence type="ECO:0000256" key="16">
    <source>
        <dbReference type="ARBA" id="ARBA00048493"/>
    </source>
</evidence>
<dbReference type="InterPro" id="IPR038009">
    <property type="entry name" value="GlmU_C_LbH"/>
</dbReference>
<comment type="catalytic activity">
    <reaction evidence="15 18">
        <text>alpha-D-glucosamine 1-phosphate + acetyl-CoA = N-acetyl-alpha-D-glucosamine 1-phosphate + CoA + H(+)</text>
        <dbReference type="Rhea" id="RHEA:13725"/>
        <dbReference type="ChEBI" id="CHEBI:15378"/>
        <dbReference type="ChEBI" id="CHEBI:57287"/>
        <dbReference type="ChEBI" id="CHEBI:57288"/>
        <dbReference type="ChEBI" id="CHEBI:57776"/>
        <dbReference type="ChEBI" id="CHEBI:58516"/>
        <dbReference type="EC" id="2.3.1.157"/>
    </reaction>
</comment>
<feature type="region of interest" description="Pyrophosphorylase" evidence="18">
    <location>
        <begin position="1"/>
        <end position="241"/>
    </location>
</feature>
<evidence type="ECO:0000256" key="17">
    <source>
        <dbReference type="ARBA" id="ARBA00049628"/>
    </source>
</evidence>
<accession>A0ABN3WSR8</accession>
<feature type="binding site" evidence="18">
    <location>
        <position position="150"/>
    </location>
    <ligand>
        <name>UDP-N-acetyl-alpha-D-glucosamine</name>
        <dbReference type="ChEBI" id="CHEBI:57705"/>
    </ligand>
</feature>
<comment type="pathway">
    <text evidence="18">Bacterial outer membrane biogenesis; LPS lipid A biosynthesis.</text>
</comment>
<keyword evidence="8 18" id="KW-0677">Repeat</keyword>
<evidence type="ECO:0000256" key="2">
    <source>
        <dbReference type="ARBA" id="ARBA00007707"/>
    </source>
</evidence>
<feature type="binding site" evidence="18">
    <location>
        <position position="451"/>
    </location>
    <ligand>
        <name>acetyl-CoA</name>
        <dbReference type="ChEBI" id="CHEBI:57288"/>
    </ligand>
</feature>
<evidence type="ECO:0000256" key="15">
    <source>
        <dbReference type="ARBA" id="ARBA00048247"/>
    </source>
</evidence>
<feature type="binding site" evidence="18">
    <location>
        <position position="166"/>
    </location>
    <ligand>
        <name>UDP-N-acetyl-alpha-D-glucosamine</name>
        <dbReference type="ChEBI" id="CHEBI:57705"/>
    </ligand>
</feature>
<protein>
    <recommendedName>
        <fullName evidence="18">Bifunctional protein GlmU</fullName>
    </recommendedName>
    <domain>
        <recommendedName>
            <fullName evidence="18">UDP-N-acetylglucosamine pyrophosphorylase</fullName>
            <ecNumber evidence="18">2.7.7.23</ecNumber>
        </recommendedName>
        <alternativeName>
            <fullName evidence="18">N-acetylglucosamine-1-phosphate uridyltransferase</fullName>
        </alternativeName>
    </domain>
    <domain>
        <recommendedName>
            <fullName evidence="18">Glucosamine-1-phosphate N-acetyltransferase</fullName>
            <ecNumber evidence="18">2.3.1.157</ecNumber>
        </recommendedName>
    </domain>
</protein>
<dbReference type="CDD" id="cd02540">
    <property type="entry name" value="GT2_GlmU_N_bac"/>
    <property type="match status" value="1"/>
</dbReference>
<dbReference type="InterPro" id="IPR025877">
    <property type="entry name" value="MobA-like_NTP_Trfase"/>
</dbReference>
<evidence type="ECO:0000256" key="11">
    <source>
        <dbReference type="ARBA" id="ARBA00022984"/>
    </source>
</evidence>
<dbReference type="NCBIfam" id="TIGR01173">
    <property type="entry name" value="glmU"/>
    <property type="match status" value="1"/>
</dbReference>
<dbReference type="EC" id="2.7.7.23" evidence="18"/>
<dbReference type="EMBL" id="BAAAXZ010000082">
    <property type="protein sequence ID" value="GAA2925539.1"/>
    <property type="molecule type" value="Genomic_DNA"/>
</dbReference>
<evidence type="ECO:0000256" key="9">
    <source>
        <dbReference type="ARBA" id="ARBA00022842"/>
    </source>
</evidence>
<feature type="active site" description="Proton acceptor" evidence="18">
    <location>
        <position position="374"/>
    </location>
</feature>
<dbReference type="InterPro" id="IPR029044">
    <property type="entry name" value="Nucleotide-diphossugar_trans"/>
</dbReference>
<evidence type="ECO:0000256" key="14">
    <source>
        <dbReference type="ARBA" id="ARBA00023316"/>
    </source>
</evidence>
<comment type="subcellular location">
    <subcellularLocation>
        <location evidence="1 18">Cytoplasm</location>
    </subcellularLocation>
</comment>
<evidence type="ECO:0000256" key="18">
    <source>
        <dbReference type="HAMAP-Rule" id="MF_01631"/>
    </source>
</evidence>
<evidence type="ECO:0000256" key="6">
    <source>
        <dbReference type="ARBA" id="ARBA00022695"/>
    </source>
</evidence>
<dbReference type="HAMAP" id="MF_01631">
    <property type="entry name" value="GlmU"/>
    <property type="match status" value="1"/>
</dbReference>
<comment type="cofactor">
    <cofactor evidence="18">
        <name>Mg(2+)</name>
        <dbReference type="ChEBI" id="CHEBI:18420"/>
    </cofactor>
    <text evidence="18">Binds 1 Mg(2+) ion per subunit.</text>
</comment>
<keyword evidence="12 18" id="KW-0511">Multifunctional enzyme</keyword>
<evidence type="ECO:0000256" key="4">
    <source>
        <dbReference type="ARBA" id="ARBA00022490"/>
    </source>
</evidence>
<dbReference type="SUPFAM" id="SSF53448">
    <property type="entry name" value="Nucleotide-diphospho-sugar transferases"/>
    <property type="match status" value="1"/>
</dbReference>
<keyword evidence="5 18" id="KW-0808">Transferase</keyword>
<dbReference type="CDD" id="cd03353">
    <property type="entry name" value="LbH_GlmU_C"/>
    <property type="match status" value="1"/>
</dbReference>
<evidence type="ECO:0000313" key="22">
    <source>
        <dbReference type="Proteomes" id="UP001501102"/>
    </source>
</evidence>
<keyword evidence="11 18" id="KW-0573">Peptidoglycan synthesis</keyword>
<comment type="similarity">
    <text evidence="3 18">In the N-terminal section; belongs to the N-acetylglucosamine-1-phosphate uridyltransferase family.</text>
</comment>
<reference evidence="21 22" key="1">
    <citation type="journal article" date="2019" name="Int. J. Syst. Evol. Microbiol.">
        <title>The Global Catalogue of Microorganisms (GCM) 10K type strain sequencing project: providing services to taxonomists for standard genome sequencing and annotation.</title>
        <authorList>
            <consortium name="The Broad Institute Genomics Platform"/>
            <consortium name="The Broad Institute Genome Sequencing Center for Infectious Disease"/>
            <person name="Wu L."/>
            <person name="Ma J."/>
        </authorList>
    </citation>
    <scope>NUCLEOTIDE SEQUENCE [LARGE SCALE GENOMIC DNA]</scope>
    <source>
        <strain evidence="21 22">JCM 4087</strain>
    </source>
</reference>
<feature type="region of interest" description="Disordered" evidence="19">
    <location>
        <begin position="463"/>
        <end position="485"/>
    </location>
</feature>
<feature type="binding site" evidence="18">
    <location>
        <position position="181"/>
    </location>
    <ligand>
        <name>UDP-N-acetyl-alpha-D-glucosamine</name>
        <dbReference type="ChEBI" id="CHEBI:57705"/>
    </ligand>
</feature>
<dbReference type="Gene3D" id="2.160.10.10">
    <property type="entry name" value="Hexapeptide repeat proteins"/>
    <property type="match status" value="1"/>
</dbReference>
<dbReference type="InterPro" id="IPR011004">
    <property type="entry name" value="Trimer_LpxA-like_sf"/>
</dbReference>
<dbReference type="PANTHER" id="PTHR43584:SF3">
    <property type="entry name" value="BIFUNCTIONAL PROTEIN GLMU"/>
    <property type="match status" value="1"/>
</dbReference>
<dbReference type="EC" id="2.3.1.157" evidence="18"/>
<evidence type="ECO:0000259" key="20">
    <source>
        <dbReference type="Pfam" id="PF12804"/>
    </source>
</evidence>
<evidence type="ECO:0000256" key="1">
    <source>
        <dbReference type="ARBA" id="ARBA00004496"/>
    </source>
</evidence>
<evidence type="ECO:0000256" key="8">
    <source>
        <dbReference type="ARBA" id="ARBA00022737"/>
    </source>
</evidence>
<dbReference type="InterPro" id="IPR050065">
    <property type="entry name" value="GlmU-like"/>
</dbReference>
<dbReference type="SUPFAM" id="SSF51161">
    <property type="entry name" value="Trimeric LpxA-like enzymes"/>
    <property type="match status" value="1"/>
</dbReference>
<keyword evidence="9 18" id="KW-0460">Magnesium</keyword>
<comment type="pathway">
    <text evidence="18">Nucleotide-sugar biosynthesis; UDP-N-acetyl-alpha-D-glucosamine biosynthesis; UDP-N-acetyl-alpha-D-glucosamine from N-acetyl-alpha-D-glucosamine 1-phosphate: step 1/1.</text>
</comment>
<feature type="binding site" evidence="18">
    <location>
        <position position="26"/>
    </location>
    <ligand>
        <name>UDP-N-acetyl-alpha-D-glucosamine</name>
        <dbReference type="ChEBI" id="CHEBI:57705"/>
    </ligand>
</feature>
<keyword evidence="10 18" id="KW-0133">Cell shape</keyword>
<keyword evidence="6 18" id="KW-0548">Nucleotidyltransferase</keyword>
<dbReference type="Pfam" id="PF00132">
    <property type="entry name" value="Hexapep"/>
    <property type="match status" value="1"/>
</dbReference>
<feature type="region of interest" description="Linker" evidence="18">
    <location>
        <begin position="242"/>
        <end position="262"/>
    </location>
</feature>
<feature type="binding site" evidence="18">
    <location>
        <position position="362"/>
    </location>
    <ligand>
        <name>UDP-N-acetyl-alpha-D-glucosamine</name>
        <dbReference type="ChEBI" id="CHEBI:57705"/>
    </ligand>
</feature>
<feature type="domain" description="MobA-like NTP transferase" evidence="20">
    <location>
        <begin position="9"/>
        <end position="142"/>
    </location>
</feature>
<keyword evidence="14 18" id="KW-0961">Cell wall biogenesis/degradation</keyword>
<evidence type="ECO:0000256" key="3">
    <source>
        <dbReference type="ARBA" id="ARBA00007947"/>
    </source>
</evidence>
<feature type="compositionally biased region" description="Low complexity" evidence="19">
    <location>
        <begin position="468"/>
        <end position="477"/>
    </location>
</feature>
<feature type="binding site" evidence="18">
    <location>
        <position position="377"/>
    </location>
    <ligand>
        <name>UDP-N-acetyl-alpha-D-glucosamine</name>
        <dbReference type="ChEBI" id="CHEBI:57705"/>
    </ligand>
</feature>
<feature type="binding site" evidence="18">
    <location>
        <position position="391"/>
    </location>
    <ligand>
        <name>acetyl-CoA</name>
        <dbReference type="ChEBI" id="CHEBI:57288"/>
    </ligand>
</feature>
<dbReference type="Proteomes" id="UP001501102">
    <property type="component" value="Unassembled WGS sequence"/>
</dbReference>
<feature type="binding site" evidence="18">
    <location>
        <position position="239"/>
    </location>
    <ligand>
        <name>Mg(2+)</name>
        <dbReference type="ChEBI" id="CHEBI:18420"/>
    </ligand>
</feature>
<dbReference type="Gene3D" id="3.90.550.10">
    <property type="entry name" value="Spore Coat Polysaccharide Biosynthesis Protein SpsA, Chain A"/>
    <property type="match status" value="1"/>
</dbReference>
<comment type="caution">
    <text evidence="18">Lacks conserved residue(s) required for the propagation of feature annotation.</text>
</comment>
<feature type="binding site" evidence="18">
    <location>
        <position position="388"/>
    </location>
    <ligand>
        <name>UDP-N-acetyl-alpha-D-glucosamine</name>
        <dbReference type="ChEBI" id="CHEBI:57705"/>
    </ligand>
</feature>
<evidence type="ECO:0000256" key="12">
    <source>
        <dbReference type="ARBA" id="ARBA00023268"/>
    </source>
</evidence>
<dbReference type="Pfam" id="PF12804">
    <property type="entry name" value="NTP_transf_3"/>
    <property type="match status" value="1"/>
</dbReference>
<feature type="binding site" evidence="18">
    <location>
        <begin position="12"/>
        <end position="15"/>
    </location>
    <ligand>
        <name>UDP-N-acetyl-alpha-D-glucosamine</name>
        <dbReference type="ChEBI" id="CHEBI:57705"/>
    </ligand>
</feature>
<comment type="similarity">
    <text evidence="2 18">In the C-terminal section; belongs to the transferase hexapeptide repeat family.</text>
</comment>
<gene>
    <name evidence="18 21" type="primary">glmU</name>
    <name evidence="21" type="ORF">GCM10020221_21900</name>
</gene>
<organism evidence="21 22">
    <name type="scientific">Streptomyces thioluteus</name>
    <dbReference type="NCBI Taxonomy" id="66431"/>
    <lineage>
        <taxon>Bacteria</taxon>
        <taxon>Bacillati</taxon>
        <taxon>Actinomycetota</taxon>
        <taxon>Actinomycetes</taxon>
        <taxon>Kitasatosporales</taxon>
        <taxon>Streptomycetaceae</taxon>
        <taxon>Streptomyces</taxon>
    </lineage>
</organism>
<feature type="binding site" evidence="18">
    <location>
        <position position="113"/>
    </location>
    <ligand>
        <name>Mg(2+)</name>
        <dbReference type="ChEBI" id="CHEBI:18420"/>
    </ligand>
</feature>
<keyword evidence="7 18" id="KW-0479">Metal-binding</keyword>
<feature type="region of interest" description="N-acetyltransferase" evidence="18">
    <location>
        <begin position="263"/>
        <end position="485"/>
    </location>
</feature>
<dbReference type="InterPro" id="IPR005882">
    <property type="entry name" value="Bifunctional_GlmU"/>
</dbReference>
<comment type="catalytic activity">
    <reaction evidence="16 18">
        <text>N-acetyl-alpha-D-glucosamine 1-phosphate + UTP + H(+) = UDP-N-acetyl-alpha-D-glucosamine + diphosphate</text>
        <dbReference type="Rhea" id="RHEA:13509"/>
        <dbReference type="ChEBI" id="CHEBI:15378"/>
        <dbReference type="ChEBI" id="CHEBI:33019"/>
        <dbReference type="ChEBI" id="CHEBI:46398"/>
        <dbReference type="ChEBI" id="CHEBI:57705"/>
        <dbReference type="ChEBI" id="CHEBI:57776"/>
        <dbReference type="EC" id="2.7.7.23"/>
    </reaction>
</comment>
<evidence type="ECO:0000256" key="19">
    <source>
        <dbReference type="SAM" id="MobiDB-lite"/>
    </source>
</evidence>
<dbReference type="PANTHER" id="PTHR43584">
    <property type="entry name" value="NUCLEOTIDYL TRANSFERASE"/>
    <property type="match status" value="1"/>
</dbReference>
<sequence length="485" mass="50428">MSANRPAAVVVLAAGEGTRMKSATPKVLHSICGRSLVGHVVAAARELAPEQLVVIVGHAREQVAAHLAEIDPAVRTAVQYEQNGTGHAVRMGLEELAREGVRPEGTVIVVCGDTPLLTGATLARLADVHAADGNAVTVLSAEVPDSTGYGRIVRDAATGAVTAIVEHKDATDGQRAIREINSGVFAFDGELLADALGKVRTDNSQGEEYLTDVLGILREAGHRVGAAVAPDHREILGINNRVQLAEARRLLNERLLHEAMMSGVTVVDPATTWVDVTVTFEPDALVHPGTQLLGETHIATGAEVGPNCRLTDTAVGAGARVDTTVADSALIGERANVGPFAYLRPGTKLGPKSKAGAYVEMKNAEVGEGTKVPHLSYVGDATIGEYSNIGAASVFVNYDGVNKHHTTIGSHCRTGSDNMFVAPVTIGDGAYTAAGSVITKDVPPGSLAVARGQQRNIEGWVARKRPGSAAAQAASSALQEHDGEQ</sequence>
<comment type="subunit">
    <text evidence="18">Homotrimer.</text>
</comment>
<feature type="binding site" evidence="18">
    <location>
        <begin position="84"/>
        <end position="85"/>
    </location>
    <ligand>
        <name>UDP-N-acetyl-alpha-D-glucosamine</name>
        <dbReference type="ChEBI" id="CHEBI:57705"/>
    </ligand>
</feature>
<dbReference type="NCBIfam" id="NF010932">
    <property type="entry name" value="PRK14352.1"/>
    <property type="match status" value="1"/>
</dbReference>
<feature type="binding site" evidence="18">
    <location>
        <position position="79"/>
    </location>
    <ligand>
        <name>UDP-N-acetyl-alpha-D-glucosamine</name>
        <dbReference type="ChEBI" id="CHEBI:57705"/>
    </ligand>
</feature>
<proteinExistence type="inferred from homology"/>
<feature type="binding site" evidence="18">
    <location>
        <position position="434"/>
    </location>
    <ligand>
        <name>acetyl-CoA</name>
        <dbReference type="ChEBI" id="CHEBI:57288"/>
    </ligand>
</feature>
<comment type="pathway">
    <text evidence="18">Nucleotide-sugar biosynthesis; UDP-N-acetyl-alpha-D-glucosamine biosynthesis; N-acetyl-alpha-D-glucosamine 1-phosphate from alpha-D-glucosamine 6-phosphate (route II): step 2/2.</text>
</comment>
<evidence type="ECO:0000256" key="10">
    <source>
        <dbReference type="ARBA" id="ARBA00022960"/>
    </source>
</evidence>
<feature type="binding site" evidence="18">
    <location>
        <position position="239"/>
    </location>
    <ligand>
        <name>UDP-N-acetyl-alpha-D-glucosamine</name>
        <dbReference type="ChEBI" id="CHEBI:57705"/>
    </ligand>
</feature>
<keyword evidence="4 18" id="KW-0963">Cytoplasm</keyword>
<comment type="caution">
    <text evidence="21">The sequence shown here is derived from an EMBL/GenBank/DDBJ whole genome shotgun (WGS) entry which is preliminary data.</text>
</comment>
<dbReference type="InterPro" id="IPR001451">
    <property type="entry name" value="Hexapep"/>
</dbReference>
<dbReference type="RefSeq" id="WP_344962676.1">
    <property type="nucleotide sequence ID" value="NZ_BAAAXZ010000082.1"/>
</dbReference>
<evidence type="ECO:0000313" key="21">
    <source>
        <dbReference type="EMBL" id="GAA2925539.1"/>
    </source>
</evidence>
<feature type="binding site" evidence="18">
    <location>
        <position position="416"/>
    </location>
    <ligand>
        <name>acetyl-CoA</name>
        <dbReference type="ChEBI" id="CHEBI:57288"/>
    </ligand>
</feature>
<keyword evidence="13 18" id="KW-0012">Acyltransferase</keyword>
<feature type="binding site" evidence="18">
    <location>
        <position position="344"/>
    </location>
    <ligand>
        <name>UDP-N-acetyl-alpha-D-glucosamine</name>
        <dbReference type="ChEBI" id="CHEBI:57705"/>
    </ligand>
</feature>
<keyword evidence="22" id="KW-1185">Reference proteome</keyword>
<evidence type="ECO:0000256" key="13">
    <source>
        <dbReference type="ARBA" id="ARBA00023315"/>
    </source>
</evidence>